<dbReference type="InterPro" id="IPR057596">
    <property type="entry name" value="RDRP_core"/>
</dbReference>
<dbReference type="FunFam" id="3.40.50.300:FF:000326">
    <property type="entry name" value="P-loop containing nucleoside triphosphate hydrolase"/>
    <property type="match status" value="1"/>
</dbReference>
<dbReference type="InterPro" id="IPR041677">
    <property type="entry name" value="DNA2/NAM7_AAA_11"/>
</dbReference>
<dbReference type="GO" id="GO:0004386">
    <property type="term" value="F:helicase activity"/>
    <property type="evidence" value="ECO:0007669"/>
    <property type="project" value="UniProtKB-KW"/>
</dbReference>
<dbReference type="EMBL" id="CACRXK020003457">
    <property type="protein sequence ID" value="CAB3998871.1"/>
    <property type="molecule type" value="Genomic_DNA"/>
</dbReference>
<dbReference type="Proteomes" id="UP001152795">
    <property type="component" value="Unassembled WGS sequence"/>
</dbReference>
<feature type="compositionally biased region" description="Gly residues" evidence="5">
    <location>
        <begin position="1733"/>
        <end position="1744"/>
    </location>
</feature>
<proteinExistence type="predicted"/>
<dbReference type="Gene3D" id="3.40.50.300">
    <property type="entry name" value="P-loop containing nucleotide triphosphate hydrolases"/>
    <property type="match status" value="2"/>
</dbReference>
<keyword evidence="4" id="KW-0067">ATP-binding</keyword>
<dbReference type="GO" id="GO:0016787">
    <property type="term" value="F:hydrolase activity"/>
    <property type="evidence" value="ECO:0007669"/>
    <property type="project" value="UniProtKB-KW"/>
</dbReference>
<reference evidence="9" key="1">
    <citation type="submission" date="2020-04" db="EMBL/GenBank/DDBJ databases">
        <authorList>
            <person name="Alioto T."/>
            <person name="Alioto T."/>
            <person name="Gomez Garrido J."/>
        </authorList>
    </citation>
    <scope>NUCLEOTIDE SEQUENCE</scope>
    <source>
        <strain evidence="9">A484AB</strain>
    </source>
</reference>
<feature type="region of interest" description="Disordered" evidence="5">
    <location>
        <begin position="1257"/>
        <end position="1320"/>
    </location>
</feature>
<evidence type="ECO:0000313" key="10">
    <source>
        <dbReference type="Proteomes" id="UP001152795"/>
    </source>
</evidence>
<dbReference type="Pfam" id="PF05183">
    <property type="entry name" value="RdRP"/>
    <property type="match status" value="1"/>
</dbReference>
<sequence>MKASGSNVQSSNVPLVTFEDVHDRNKSKENLISVKTIAIVRTTNEDIPFKKLELAHFDVKAKGFVENQICPLYRKHDSRNFMIARFDPRCPMQVTEQILSKGVHVCYEKKPRITERYTFFAHSASQLRSRVCVLYNNNPNVGKAEDIISEFGDFNKIKTAAKRAARIGLLLSTAGETVKLREEDISRINDVERDDYTFTDGCGYISPVLAKRITEHLGISEKYKHQKHPHPSVFQVRLLGCKGVLALKPSLEKGVEIRKSMEKFKWLLPEPFPLGVVDKGYSRPYEVGSLNKQFILLLSALGIKDDVFLKKQKTYFQEIMSLTSNKENAFTYLCAFGEIEIAERLLESEKSDTVDAIVLAKVKSVQQRAYASPNNSASELEKTRKSPALRLKIPIEKSRNVYGVSDPSENDLKYGTCFFQPTIRGESKPIVGKIVVAKNPCYSPGDVRVLDCVDAPCCHHLVDCIVFPTDGQRPHPDEIAGSDLDGDKFFVSWDPDLVPCDSQDPVSYPAAKVPQKKNILQADLIAYFARYSNSTIGKIDSLFAQWADRKGVTSIECQELSALFSRAVDSAKTGERVIIPKHLQITSESEQSHGNFVWHKMRAEAALFIENRVENPEMYNEVQLTEETLRSILVNELISVSDYQLFRFLCKWAEHEEDMSEEQVSNIAKDCIDFTTFSLPELRRAQIDCPGLGREILLNPFVRSKILSKVDCTDLIPQTSDHYTRYSLVFRACAEDLSWDILNNVLTSGLAKILVFKFLIGNVEWVCVLDMPQQLESRETLEVNEAEHSLPRAFLFIHQDKPVSERFILDSTYSFLLHDQRFQIYQGTKTRTFVSFNVNDANDLSVVSIDLQRFNKRLSDRLGGVRVRKEAFVDLEIYCHDPNDQPIPKIYLTEPPSATLPTETDKSSGDQFHGVEADFPKMGDEYCGIYLQAEKEMCRLQSLLHNNVSFTSENFKLIRELLGKMDDPLERYEWSCKLESFLDECGITYGVAEDYQTLLVYLLEGLKRCGSLVISGSKVNVTLLYRLRRVLEHMQKNNVYLSVKNILELFEILLFVHDYQTSMFVVRLLKQDVFPILRGEFLIYEKSYPYFIHWSSLLYMEILEEIKEQEDLEMRFTLKPVVCEGKISIEMDDNDDDQNKNNPKCVIFVQKGEINCSVGDYVALSPSNACSVFRERKYIMEVKSCAGKHLYADPVWPNDKDVPNELSRSPAWKITSFPNLVSFNRMLEALKKLCTETSLESTGIFSNLLNTWSKTRQDYEDNSENPPRPPDEPLGEANSSKENQETSVNQVGLDVERNDTFDNPDHRSSSGLNPSQEKAVRQACNNSLTLILGPPGTGKSKTSANIIKEFLAQNSEEKILAVAETNEGVDNLLDKMSSDIPESQLLRVGSSTWSVRENLRKFTLEAKYAERSKGKRVRENWMNKKFVNEILKEARVVCTTCISAGSKIFEETKFRKLLVDEASQATEPAILVPISRGSDVLVLVGDDKQLPPTIKSKVAKQLSDTTFSRLRASGHPVFLLDTQYRMHPCISEFPSMIFYKGKLKNGVPVRDRPTPMGFPWPNKTKPLAFVTTPKDTREQGSRSKKNVKEGEIVKHVVDAVLRAGDLHEEQIGIVTPYSAQVKLLTDEIQKRHPGISIRSVDGFQGQERELIIFSAVRSNDVGQLGFLEDDKRMNVLLTRARRGLIVIGNSTTLAQKDSTWKKWIEWMGKEKLILDSEILLPSSTDGTERTTGGDRGGTRGGTRGRGYRRPPDNSYGRGTRGKRGKIRGSQRF</sequence>
<keyword evidence="10" id="KW-1185">Reference proteome</keyword>
<feature type="compositionally biased region" description="Polar residues" evidence="5">
    <location>
        <begin position="1277"/>
        <end position="1290"/>
    </location>
</feature>
<evidence type="ECO:0000259" key="6">
    <source>
        <dbReference type="Pfam" id="PF05183"/>
    </source>
</evidence>
<dbReference type="GO" id="GO:0030422">
    <property type="term" value="P:siRNA processing"/>
    <property type="evidence" value="ECO:0007669"/>
    <property type="project" value="TreeGrafter"/>
</dbReference>
<evidence type="ECO:0000259" key="8">
    <source>
        <dbReference type="Pfam" id="PF13087"/>
    </source>
</evidence>
<dbReference type="PANTHER" id="PTHR23079">
    <property type="entry name" value="RNA-DEPENDENT RNA POLYMERASE"/>
    <property type="match status" value="1"/>
</dbReference>
<keyword evidence="1" id="KW-0547">Nucleotide-binding</keyword>
<keyword evidence="2" id="KW-0378">Hydrolase</keyword>
<dbReference type="GO" id="GO:0031380">
    <property type="term" value="C:nuclear RNA-directed RNA polymerase complex"/>
    <property type="evidence" value="ECO:0007669"/>
    <property type="project" value="TreeGrafter"/>
</dbReference>
<feature type="domain" description="DNA2/NAM7 helicase helicase" evidence="7">
    <location>
        <begin position="1312"/>
        <end position="1415"/>
    </location>
</feature>
<dbReference type="PANTHER" id="PTHR23079:SF55">
    <property type="entry name" value="RNA-DIRECTED RNA POLYMERASE"/>
    <property type="match status" value="1"/>
</dbReference>
<feature type="compositionally biased region" description="Basic and acidic residues" evidence="5">
    <location>
        <begin position="1294"/>
        <end position="1308"/>
    </location>
</feature>
<evidence type="ECO:0000256" key="5">
    <source>
        <dbReference type="SAM" id="MobiDB-lite"/>
    </source>
</evidence>
<organism evidence="9 10">
    <name type="scientific">Paramuricea clavata</name>
    <name type="common">Red gorgonian</name>
    <name type="synonym">Violescent sea-whip</name>
    <dbReference type="NCBI Taxonomy" id="317549"/>
    <lineage>
        <taxon>Eukaryota</taxon>
        <taxon>Metazoa</taxon>
        <taxon>Cnidaria</taxon>
        <taxon>Anthozoa</taxon>
        <taxon>Octocorallia</taxon>
        <taxon>Malacalcyonacea</taxon>
        <taxon>Plexauridae</taxon>
        <taxon>Paramuricea</taxon>
    </lineage>
</organism>
<dbReference type="Pfam" id="PF13087">
    <property type="entry name" value="AAA_12"/>
    <property type="match status" value="1"/>
</dbReference>
<dbReference type="InterPro" id="IPR047187">
    <property type="entry name" value="SF1_C_Upf1"/>
</dbReference>
<evidence type="ECO:0000256" key="4">
    <source>
        <dbReference type="ARBA" id="ARBA00022840"/>
    </source>
</evidence>
<evidence type="ECO:0000313" key="9">
    <source>
        <dbReference type="EMBL" id="CAB3998871.1"/>
    </source>
</evidence>
<dbReference type="GO" id="GO:0003968">
    <property type="term" value="F:RNA-directed RNA polymerase activity"/>
    <property type="evidence" value="ECO:0007669"/>
    <property type="project" value="UniProtKB-KW"/>
</dbReference>
<keyword evidence="9" id="KW-0808">Transferase</keyword>
<dbReference type="GO" id="GO:0005694">
    <property type="term" value="C:chromosome"/>
    <property type="evidence" value="ECO:0007669"/>
    <property type="project" value="UniProtKB-ARBA"/>
</dbReference>
<feature type="region of interest" description="Disordered" evidence="5">
    <location>
        <begin position="1723"/>
        <end position="1772"/>
    </location>
</feature>
<comment type="caution">
    <text evidence="9">The sequence shown here is derived from an EMBL/GenBank/DDBJ whole genome shotgun (WGS) entry which is preliminary data.</text>
</comment>
<name>A0A7D9E335_PARCT</name>
<dbReference type="CDD" id="cd18808">
    <property type="entry name" value="SF1_C_Upf1"/>
    <property type="match status" value="1"/>
</dbReference>
<evidence type="ECO:0000256" key="1">
    <source>
        <dbReference type="ARBA" id="ARBA00022741"/>
    </source>
</evidence>
<gene>
    <name evidence="9" type="ORF">PACLA_8A040312</name>
</gene>
<dbReference type="InterPro" id="IPR041679">
    <property type="entry name" value="DNA2/NAM7-like_C"/>
</dbReference>
<feature type="domain" description="RDRP core" evidence="6">
    <location>
        <begin position="70"/>
        <end position="584"/>
    </location>
</feature>
<feature type="compositionally biased region" description="Basic residues" evidence="5">
    <location>
        <begin position="1759"/>
        <end position="1772"/>
    </location>
</feature>
<keyword evidence="3" id="KW-0347">Helicase</keyword>
<accession>A0A7D9E335</accession>
<dbReference type="SUPFAM" id="SSF52540">
    <property type="entry name" value="P-loop containing nucleoside triphosphate hydrolases"/>
    <property type="match status" value="1"/>
</dbReference>
<dbReference type="Pfam" id="PF13086">
    <property type="entry name" value="AAA_11"/>
    <property type="match status" value="2"/>
</dbReference>
<feature type="domain" description="DNA2/NAM7 helicase helicase" evidence="7">
    <location>
        <begin position="1423"/>
        <end position="1497"/>
    </location>
</feature>
<dbReference type="OrthoDB" id="5971263at2759"/>
<dbReference type="InterPro" id="IPR007855">
    <property type="entry name" value="RDRP"/>
</dbReference>
<keyword evidence="9" id="KW-0696">RNA-directed RNA polymerase</keyword>
<feature type="domain" description="DNA2/NAM7 helicase-like C-terminal" evidence="8">
    <location>
        <begin position="1503"/>
        <end position="1690"/>
    </location>
</feature>
<evidence type="ECO:0000256" key="3">
    <source>
        <dbReference type="ARBA" id="ARBA00022806"/>
    </source>
</evidence>
<dbReference type="GO" id="GO:0005524">
    <property type="term" value="F:ATP binding"/>
    <property type="evidence" value="ECO:0007669"/>
    <property type="project" value="UniProtKB-KW"/>
</dbReference>
<protein>
    <submittedName>
        <fullName evidence="9">RNA-dependent RNA polymerase 1</fullName>
    </submittedName>
</protein>
<keyword evidence="9" id="KW-0548">Nucleotidyltransferase</keyword>
<evidence type="ECO:0000256" key="2">
    <source>
        <dbReference type="ARBA" id="ARBA00022801"/>
    </source>
</evidence>
<dbReference type="GO" id="GO:0003723">
    <property type="term" value="F:RNA binding"/>
    <property type="evidence" value="ECO:0007669"/>
    <property type="project" value="UniProtKB-KW"/>
</dbReference>
<dbReference type="InterPro" id="IPR027417">
    <property type="entry name" value="P-loop_NTPase"/>
</dbReference>
<evidence type="ECO:0000259" key="7">
    <source>
        <dbReference type="Pfam" id="PF13086"/>
    </source>
</evidence>